<evidence type="ECO:0000256" key="2">
    <source>
        <dbReference type="ARBA" id="ARBA00023054"/>
    </source>
</evidence>
<protein>
    <submittedName>
        <fullName evidence="6">TBC1D2B</fullName>
    </submittedName>
</protein>
<keyword evidence="7" id="KW-1185">Reference proteome</keyword>
<accession>A0A812CU40</accession>
<dbReference type="AlphaFoldDB" id="A0A812CU40"/>
<dbReference type="Proteomes" id="UP000597762">
    <property type="component" value="Unassembled WGS sequence"/>
</dbReference>
<feature type="domain" description="Rab-GAP TBC" evidence="5">
    <location>
        <begin position="461"/>
        <end position="656"/>
    </location>
</feature>
<dbReference type="InterPro" id="IPR000195">
    <property type="entry name" value="Rab-GAP-TBC_dom"/>
</dbReference>
<dbReference type="GO" id="GO:0031267">
    <property type="term" value="F:small GTPase binding"/>
    <property type="evidence" value="ECO:0007669"/>
    <property type="project" value="TreeGrafter"/>
</dbReference>
<keyword evidence="1" id="KW-0343">GTPase activation</keyword>
<dbReference type="GO" id="GO:0031410">
    <property type="term" value="C:cytoplasmic vesicle"/>
    <property type="evidence" value="ECO:0007669"/>
    <property type="project" value="UniProtKB-ARBA"/>
</dbReference>
<reference evidence="6" key="1">
    <citation type="submission" date="2021-01" db="EMBL/GenBank/DDBJ databases">
        <authorList>
            <person name="Li R."/>
            <person name="Bekaert M."/>
        </authorList>
    </citation>
    <scope>NUCLEOTIDE SEQUENCE</scope>
    <source>
        <strain evidence="6">Farmed</strain>
    </source>
</reference>
<dbReference type="FunFam" id="1.10.472.80:FF:000018">
    <property type="entry name" value="TBC1 domain family member 2B"/>
    <property type="match status" value="1"/>
</dbReference>
<feature type="compositionally biased region" description="Basic residues" evidence="4">
    <location>
        <begin position="99"/>
        <end position="109"/>
    </location>
</feature>
<feature type="compositionally biased region" description="Polar residues" evidence="4">
    <location>
        <begin position="71"/>
        <end position="81"/>
    </location>
</feature>
<comment type="caution">
    <text evidence="6">The sequence shown here is derived from an EMBL/GenBank/DDBJ whole genome shotgun (WGS) entry which is preliminary data.</text>
</comment>
<dbReference type="PANTHER" id="PTHR47219">
    <property type="entry name" value="RAB GTPASE-ACTIVATING PROTEIN 1-LIKE"/>
    <property type="match status" value="1"/>
</dbReference>
<name>A0A812CU40_ACAPH</name>
<feature type="coiled-coil region" evidence="3">
    <location>
        <begin position="125"/>
        <end position="176"/>
    </location>
</feature>
<evidence type="ECO:0000313" key="6">
    <source>
        <dbReference type="EMBL" id="CAE1284666.1"/>
    </source>
</evidence>
<dbReference type="InterPro" id="IPR050302">
    <property type="entry name" value="Rab_GAP_TBC_domain"/>
</dbReference>
<dbReference type="OrthoDB" id="294251at2759"/>
<feature type="coiled-coil region" evidence="3">
    <location>
        <begin position="296"/>
        <end position="330"/>
    </location>
</feature>
<dbReference type="Pfam" id="PF00566">
    <property type="entry name" value="RabGAP-TBC"/>
    <property type="match status" value="1"/>
</dbReference>
<dbReference type="EMBL" id="CAHIKZ030002301">
    <property type="protein sequence ID" value="CAE1284666.1"/>
    <property type="molecule type" value="Genomic_DNA"/>
</dbReference>
<dbReference type="GO" id="GO:0005096">
    <property type="term" value="F:GTPase activator activity"/>
    <property type="evidence" value="ECO:0007669"/>
    <property type="project" value="UniProtKB-KW"/>
</dbReference>
<dbReference type="InterPro" id="IPR035969">
    <property type="entry name" value="Rab-GAP_TBC_sf"/>
</dbReference>
<feature type="compositionally biased region" description="Polar residues" evidence="4">
    <location>
        <begin position="111"/>
        <end position="120"/>
    </location>
</feature>
<dbReference type="SUPFAM" id="SSF47923">
    <property type="entry name" value="Ypt/Rab-GAP domain of gyp1p"/>
    <property type="match status" value="2"/>
</dbReference>
<evidence type="ECO:0000313" key="7">
    <source>
        <dbReference type="Proteomes" id="UP000597762"/>
    </source>
</evidence>
<feature type="region of interest" description="Disordered" evidence="4">
    <location>
        <begin position="749"/>
        <end position="780"/>
    </location>
</feature>
<feature type="compositionally biased region" description="Basic and acidic residues" evidence="4">
    <location>
        <begin position="762"/>
        <end position="771"/>
    </location>
</feature>
<evidence type="ECO:0000256" key="4">
    <source>
        <dbReference type="SAM" id="MobiDB-lite"/>
    </source>
</evidence>
<feature type="region of interest" description="Disordered" evidence="4">
    <location>
        <begin position="1"/>
        <end position="123"/>
    </location>
</feature>
<feature type="compositionally biased region" description="Basic and acidic residues" evidence="4">
    <location>
        <begin position="82"/>
        <end position="98"/>
    </location>
</feature>
<feature type="compositionally biased region" description="Basic and acidic residues" evidence="4">
    <location>
        <begin position="18"/>
        <end position="27"/>
    </location>
</feature>
<feature type="compositionally biased region" description="Basic and acidic residues" evidence="4">
    <location>
        <begin position="54"/>
        <end position="63"/>
    </location>
</feature>
<keyword evidence="2 3" id="KW-0175">Coiled coil</keyword>
<dbReference type="GO" id="GO:0005829">
    <property type="term" value="C:cytosol"/>
    <property type="evidence" value="ECO:0007669"/>
    <property type="project" value="UniProtKB-ARBA"/>
</dbReference>
<evidence type="ECO:0000256" key="3">
    <source>
        <dbReference type="SAM" id="Coils"/>
    </source>
</evidence>
<dbReference type="Gene3D" id="1.10.472.80">
    <property type="entry name" value="Ypt/Rab-GAP domain of gyp1p, domain 3"/>
    <property type="match status" value="1"/>
</dbReference>
<dbReference type="Gene3D" id="1.10.8.270">
    <property type="entry name" value="putative rabgap domain of human tbc1 domain family member 14 like domains"/>
    <property type="match status" value="1"/>
</dbReference>
<organism evidence="6 7">
    <name type="scientific">Acanthosepion pharaonis</name>
    <name type="common">Pharaoh cuttlefish</name>
    <name type="synonym">Sepia pharaonis</name>
    <dbReference type="NCBI Taxonomy" id="158019"/>
    <lineage>
        <taxon>Eukaryota</taxon>
        <taxon>Metazoa</taxon>
        <taxon>Spiralia</taxon>
        <taxon>Lophotrochozoa</taxon>
        <taxon>Mollusca</taxon>
        <taxon>Cephalopoda</taxon>
        <taxon>Coleoidea</taxon>
        <taxon>Decapodiformes</taxon>
        <taxon>Sepiida</taxon>
        <taxon>Sepiina</taxon>
        <taxon>Sepiidae</taxon>
        <taxon>Acanthosepion</taxon>
    </lineage>
</organism>
<feature type="coiled-coil region" evidence="3">
    <location>
        <begin position="213"/>
        <end position="247"/>
    </location>
</feature>
<sequence>MVDNIGDIPTVTVTDASKSFEHTKSFDSAKSSESLKSGDTVKSSDTPKTPDATKSQDSDKTPDSPKLVETPTKQSETSKQSEGSKIDALKNRIQDKGKGAFKWKLKKTPKGSESPNSGGNSCEKCRQFEQESMTMKDDLSSVEEELEASRVVVSFLQKEIDQLQRQLNTRSELEKEDKKGVEEMLKIRDDNIVKLEHLLMMTKTEKESQVVSTQKIKNENEALQQQVKKLQDEIKEKEICITQQTKQTEELMKESHKGSHSQWYEDDGTTTTKVISDNFKKLEILNDMVHAYEMQNKFLSIEILELNELRQQSEKREKLLSMELAKQEAKYYKIMSKYLIILENLKKATQGDSGHKPEVVKQLLEEVLDSEFNFKGDFAYSQTNSPEYDMYGFARHAPSKDGDLLSVRASEMQRKSEELNTNIKEIDEKITHQHKWDNFMTGLDKKELQRSSELKALIRSGVPNEHKERIWSGCVNFYVGHRRKQLEPDHYQNLVAQVMNQKPNPEAKQIELDLLRTLPNNKYYMSLESEKIQKLRRVLLAFSWQCSSVGYCQGLNRLAAVALLFLNEEDAFWCLVAIVEYLLPQDYYSSAMVAAQTDQRVLKDLVQEKLPRLHAYLEKESIDLSLFTFNWFLTIFVDNVPPETFLRIWDSFLYEGSKVLFRFAVAFFKVAEDEIVSQKNNMAVNKYLQVMGEKMVNLNQIVQIAFHWLNPFPMRSVASKRQFHLQQVKAELAQLDALREAYRVSQAVAKQNQKEQEEEIAAEEKPEEKSSEIINSEDDD</sequence>
<proteinExistence type="predicted"/>
<evidence type="ECO:0000256" key="1">
    <source>
        <dbReference type="ARBA" id="ARBA00022468"/>
    </source>
</evidence>
<evidence type="ECO:0000259" key="5">
    <source>
        <dbReference type="PROSITE" id="PS50086"/>
    </source>
</evidence>
<dbReference type="PANTHER" id="PTHR47219:SF20">
    <property type="entry name" value="TBC1 DOMAIN FAMILY MEMBER 2B"/>
    <property type="match status" value="1"/>
</dbReference>
<gene>
    <name evidence="6" type="ORF">SPHA_44876</name>
</gene>
<dbReference type="PROSITE" id="PS50086">
    <property type="entry name" value="TBC_RABGAP"/>
    <property type="match status" value="1"/>
</dbReference>
<feature type="compositionally biased region" description="Polar residues" evidence="4">
    <location>
        <begin position="28"/>
        <end position="53"/>
    </location>
</feature>
<dbReference type="SMART" id="SM00164">
    <property type="entry name" value="TBC"/>
    <property type="match status" value="1"/>
</dbReference>
<dbReference type="FunFam" id="1.10.8.270:FF:000014">
    <property type="entry name" value="Putative TBC1 domain family member 2B"/>
    <property type="match status" value="1"/>
</dbReference>